<protein>
    <submittedName>
        <fullName evidence="2">Uncharacterized protein</fullName>
    </submittedName>
</protein>
<evidence type="ECO:0000256" key="1">
    <source>
        <dbReference type="SAM" id="SignalP"/>
    </source>
</evidence>
<dbReference type="EMBL" id="VYKI01000011">
    <property type="protein sequence ID" value="KAA8998310.1"/>
    <property type="molecule type" value="Genomic_DNA"/>
</dbReference>
<feature type="signal peptide" evidence="1">
    <location>
        <begin position="1"/>
        <end position="26"/>
    </location>
</feature>
<evidence type="ECO:0000313" key="3">
    <source>
        <dbReference type="Proteomes" id="UP000326367"/>
    </source>
</evidence>
<accession>A0ABQ6T0X1</accession>
<reference evidence="2 3" key="1">
    <citation type="journal article" date="2020" name="Antonie Van Leeuwenhoek">
        <title>Stenotrophomonas cyclobalanopsidis sp. nov., isolated from the leaf spot disease of Cyclobalanopsis patelliformis.</title>
        <authorList>
            <person name="Bian D.R."/>
            <person name="Xue H."/>
            <person name="Piao C.G."/>
            <person name="Li Y."/>
        </authorList>
    </citation>
    <scope>NUCLEOTIDE SEQUENCE [LARGE SCALE GENOMIC DNA]</scope>
    <source>
        <strain evidence="2 3">TPQG1-4</strain>
    </source>
</reference>
<organism evidence="2 3">
    <name type="scientific">Stenotrophomonas cyclobalanopsidis</name>
    <dbReference type="NCBI Taxonomy" id="2771362"/>
    <lineage>
        <taxon>Bacteria</taxon>
        <taxon>Pseudomonadati</taxon>
        <taxon>Pseudomonadota</taxon>
        <taxon>Gammaproteobacteria</taxon>
        <taxon>Lysobacterales</taxon>
        <taxon>Lysobacteraceae</taxon>
        <taxon>Stenotrophomonas</taxon>
    </lineage>
</organism>
<keyword evidence="3" id="KW-1185">Reference proteome</keyword>
<dbReference type="RefSeq" id="WP_150454706.1">
    <property type="nucleotide sequence ID" value="NZ_VYKI01000011.1"/>
</dbReference>
<keyword evidence="1" id="KW-0732">Signal</keyword>
<sequence length="121" mass="12778">MSRPGRRISPAWLLPAMLLAAGTAQAAPACVEDTLPGRLADAPVRLCVATGEGEAPRYTLWLADAERIVGEEEAVVGAGLQGDWYGHPLRLHCRADGAVRHCDLSVDGEPAWNADVVIPNG</sequence>
<evidence type="ECO:0000313" key="2">
    <source>
        <dbReference type="EMBL" id="KAA8998310.1"/>
    </source>
</evidence>
<comment type="caution">
    <text evidence="2">The sequence shown here is derived from an EMBL/GenBank/DDBJ whole genome shotgun (WGS) entry which is preliminary data.</text>
</comment>
<gene>
    <name evidence="2" type="ORF">FJU31_10560</name>
</gene>
<name>A0ABQ6T0X1_9GAMM</name>
<dbReference type="Proteomes" id="UP000326367">
    <property type="component" value="Unassembled WGS sequence"/>
</dbReference>
<proteinExistence type="predicted"/>
<feature type="chain" id="PRO_5046770654" evidence="1">
    <location>
        <begin position="27"/>
        <end position="121"/>
    </location>
</feature>